<protein>
    <recommendedName>
        <fullName evidence="1">Endonuclease/exonuclease/phosphatase domain-containing protein</fullName>
    </recommendedName>
</protein>
<evidence type="ECO:0000259" key="1">
    <source>
        <dbReference type="Pfam" id="PF03372"/>
    </source>
</evidence>
<proteinExistence type="predicted"/>
<evidence type="ECO:0000313" key="3">
    <source>
        <dbReference type="Proteomes" id="UP000225706"/>
    </source>
</evidence>
<dbReference type="SUPFAM" id="SSF56219">
    <property type="entry name" value="DNase I-like"/>
    <property type="match status" value="1"/>
</dbReference>
<dbReference type="InterPro" id="IPR036691">
    <property type="entry name" value="Endo/exonu/phosph_ase_sf"/>
</dbReference>
<dbReference type="PANTHER" id="PTHR33395:SF22">
    <property type="entry name" value="REVERSE TRANSCRIPTASE DOMAIN-CONTAINING PROTEIN"/>
    <property type="match status" value="1"/>
</dbReference>
<dbReference type="GO" id="GO:0003824">
    <property type="term" value="F:catalytic activity"/>
    <property type="evidence" value="ECO:0007669"/>
    <property type="project" value="InterPro"/>
</dbReference>
<dbReference type="GO" id="GO:0031012">
    <property type="term" value="C:extracellular matrix"/>
    <property type="evidence" value="ECO:0007669"/>
    <property type="project" value="TreeGrafter"/>
</dbReference>
<dbReference type="Gene3D" id="3.60.10.10">
    <property type="entry name" value="Endonuclease/exonuclease/phosphatase"/>
    <property type="match status" value="1"/>
</dbReference>
<accession>A0A2B4RER5</accession>
<dbReference type="AlphaFoldDB" id="A0A2B4RER5"/>
<gene>
    <name evidence="2" type="ORF">AWC38_SpisGene20990</name>
</gene>
<comment type="caution">
    <text evidence="2">The sequence shown here is derived from an EMBL/GenBank/DDBJ whole genome shotgun (WGS) entry which is preliminary data.</text>
</comment>
<keyword evidence="3" id="KW-1185">Reference proteome</keyword>
<dbReference type="InterPro" id="IPR005135">
    <property type="entry name" value="Endo/exonuclease/phosphatase"/>
</dbReference>
<dbReference type="PANTHER" id="PTHR33395">
    <property type="entry name" value="TRANSCRIPTASE, PUTATIVE-RELATED-RELATED"/>
    <property type="match status" value="1"/>
</dbReference>
<dbReference type="Pfam" id="PF03372">
    <property type="entry name" value="Exo_endo_phos"/>
    <property type="match status" value="1"/>
</dbReference>
<name>A0A2B4RER5_STYPI</name>
<feature type="domain" description="Endonuclease/exonuclease/phosphatase" evidence="1">
    <location>
        <begin position="93"/>
        <end position="241"/>
    </location>
</feature>
<dbReference type="Proteomes" id="UP000225706">
    <property type="component" value="Unassembled WGS sequence"/>
</dbReference>
<dbReference type="EMBL" id="LSMT01000722">
    <property type="protein sequence ID" value="PFX14827.1"/>
    <property type="molecule type" value="Genomic_DNA"/>
</dbReference>
<sequence>MSSQRCDERLSKLMVAKTANTVNINAVKPLGDKQASKKARSQTTGSVKLLNATKLLNMALAANIILLSNDVSLNPGPTQPSPSLMKGLRLLHLNICSLRNKMDELRLFCDEHKPHIMTVNETWLDDSFTDGEIALSGYNAMRKDRDENGGGVAVYIVEQLNYSRLGESTIQTRNDNFESIWFEVCQPKTKKILCGAIYKTPDADPASFTSWVEEILNNVMSNDSEIVLIGDFNLNYLSPTSATKHFQQTTESFHLKQIITKPTRIAEETRTLIDLFLTSRPELYTCGVIPVGFSNHCAIFGVRKLHNIKRPPPKIIQSRDYKNYDPAVFSDDLNKIP</sequence>
<reference evidence="3" key="1">
    <citation type="journal article" date="2017" name="bioRxiv">
        <title>Comparative analysis of the genomes of Stylophora pistillata and Acropora digitifera provides evidence for extensive differences between species of corals.</title>
        <authorList>
            <person name="Voolstra C.R."/>
            <person name="Li Y."/>
            <person name="Liew Y.J."/>
            <person name="Baumgarten S."/>
            <person name="Zoccola D."/>
            <person name="Flot J.-F."/>
            <person name="Tambutte S."/>
            <person name="Allemand D."/>
            <person name="Aranda M."/>
        </authorList>
    </citation>
    <scope>NUCLEOTIDE SEQUENCE [LARGE SCALE GENOMIC DNA]</scope>
</reference>
<dbReference type="OrthoDB" id="5988362at2759"/>
<organism evidence="2 3">
    <name type="scientific">Stylophora pistillata</name>
    <name type="common">Smooth cauliflower coral</name>
    <dbReference type="NCBI Taxonomy" id="50429"/>
    <lineage>
        <taxon>Eukaryota</taxon>
        <taxon>Metazoa</taxon>
        <taxon>Cnidaria</taxon>
        <taxon>Anthozoa</taxon>
        <taxon>Hexacorallia</taxon>
        <taxon>Scleractinia</taxon>
        <taxon>Astrocoeniina</taxon>
        <taxon>Pocilloporidae</taxon>
        <taxon>Stylophora</taxon>
    </lineage>
</organism>
<evidence type="ECO:0000313" key="2">
    <source>
        <dbReference type="EMBL" id="PFX14827.1"/>
    </source>
</evidence>